<dbReference type="KEGG" id="dvn:HQ394_01925"/>
<feature type="compositionally biased region" description="Basic residues" evidence="1">
    <location>
        <begin position="45"/>
        <end position="55"/>
    </location>
</feature>
<dbReference type="KEGG" id="dvn:HQ394_10245"/>
<evidence type="ECO:0000256" key="1">
    <source>
        <dbReference type="SAM" id="MobiDB-lite"/>
    </source>
</evidence>
<dbReference type="EMBL" id="CP053923">
    <property type="protein sequence ID" value="QNT69697.1"/>
    <property type="molecule type" value="Genomic_DNA"/>
</dbReference>
<dbReference type="KEGG" id="dvn:HQ394_04255"/>
<sequence length="55" mass="6540">MTVPLATPEIRHMLERILFRAKTHPAFVWACSRWRRSHQTTAASSHRKKRLETQL</sequence>
<dbReference type="EMBL" id="CP053923">
    <property type="protein sequence ID" value="QNT69570.1"/>
    <property type="molecule type" value="Genomic_DNA"/>
</dbReference>
<dbReference type="EMBL" id="CP053923">
    <property type="protein sequence ID" value="QNT68343.1"/>
    <property type="molecule type" value="Genomic_DNA"/>
</dbReference>
<evidence type="ECO:0000313" key="6">
    <source>
        <dbReference type="EMBL" id="QNT69570.1"/>
    </source>
</evidence>
<dbReference type="EMBL" id="CP053923">
    <property type="protein sequence ID" value="QNT70750.1"/>
    <property type="molecule type" value="Genomic_DNA"/>
</dbReference>
<dbReference type="EMBL" id="CP053923">
    <property type="protein sequence ID" value="QNT69818.1"/>
    <property type="molecule type" value="Genomic_DNA"/>
</dbReference>
<evidence type="ECO:0000313" key="4">
    <source>
        <dbReference type="EMBL" id="QNT68763.1"/>
    </source>
</evidence>
<evidence type="ECO:0000313" key="10">
    <source>
        <dbReference type="EMBL" id="QNT69818.1"/>
    </source>
</evidence>
<dbReference type="KEGG" id="dvn:HQ394_07665"/>
<protein>
    <submittedName>
        <fullName evidence="4">Uncharacterized protein</fullName>
    </submittedName>
</protein>
<feature type="region of interest" description="Disordered" evidence="1">
    <location>
        <begin position="36"/>
        <end position="55"/>
    </location>
</feature>
<organism evidence="4 12">
    <name type="scientific">Defluviicoccus vanus</name>
    <dbReference type="NCBI Taxonomy" id="111831"/>
    <lineage>
        <taxon>Bacteria</taxon>
        <taxon>Pseudomonadati</taxon>
        <taxon>Pseudomonadota</taxon>
        <taxon>Alphaproteobacteria</taxon>
        <taxon>Rhodospirillales</taxon>
        <taxon>Rhodospirillaceae</taxon>
        <taxon>Defluviicoccus</taxon>
    </lineage>
</organism>
<dbReference type="KEGG" id="dvn:HQ394_11100"/>
<accession>A0A7H1MZ77</accession>
<dbReference type="RefSeq" id="WP_190260090.1">
    <property type="nucleotide sequence ID" value="NZ_CP053923.1"/>
</dbReference>
<evidence type="ECO:0000313" key="7">
    <source>
        <dbReference type="EMBL" id="QNT69633.1"/>
    </source>
</evidence>
<dbReference type="EMBL" id="CP053923">
    <property type="protein sequence ID" value="QNT68763.1"/>
    <property type="molecule type" value="Genomic_DNA"/>
</dbReference>
<dbReference type="KEGG" id="dvn:HQ394_10640"/>
<evidence type="ECO:0000313" key="5">
    <source>
        <dbReference type="EMBL" id="QNT69230.1"/>
    </source>
</evidence>
<evidence type="ECO:0000313" key="2">
    <source>
        <dbReference type="EMBL" id="QNT68343.1"/>
    </source>
</evidence>
<keyword evidence="12" id="KW-1185">Reference proteome</keyword>
<gene>
    <name evidence="2" type="ORF">HQ394_01925</name>
    <name evidence="3" type="ORF">HQ394_04255</name>
    <name evidence="4" type="ORF">HQ394_04530</name>
    <name evidence="5" type="ORF">HQ394_07665</name>
    <name evidence="6" type="ORF">HQ394_09805</name>
    <name evidence="7" type="ORF">HQ394_10245</name>
    <name evidence="8" type="ORF">HQ394_10640</name>
    <name evidence="9" type="ORF">HQ394_11100</name>
    <name evidence="10" type="ORF">HQ394_11455</name>
    <name evidence="11" type="ORF">HQ394_17255</name>
</gene>
<dbReference type="EMBL" id="CP053923">
    <property type="protein sequence ID" value="QNT69230.1"/>
    <property type="molecule type" value="Genomic_DNA"/>
</dbReference>
<dbReference type="EMBL" id="CP053923">
    <property type="protein sequence ID" value="QNT68722.1"/>
    <property type="molecule type" value="Genomic_DNA"/>
</dbReference>
<dbReference type="KEGG" id="dvn:HQ394_04530"/>
<dbReference type="KEGG" id="dvn:HQ394_09805"/>
<dbReference type="KEGG" id="dvn:HQ394_17255"/>
<evidence type="ECO:0000313" key="11">
    <source>
        <dbReference type="EMBL" id="QNT70750.1"/>
    </source>
</evidence>
<dbReference type="KEGG" id="dvn:HQ394_11455"/>
<evidence type="ECO:0000313" key="3">
    <source>
        <dbReference type="EMBL" id="QNT68722.1"/>
    </source>
</evidence>
<name>A0A7H1MZ77_9PROT</name>
<reference evidence="4 12" key="1">
    <citation type="submission" date="2020-05" db="EMBL/GenBank/DDBJ databases">
        <title>Complete closed genome sequence of Defluviicoccus vanus.</title>
        <authorList>
            <person name="Bessarab I."/>
            <person name="Arumugam K."/>
            <person name="Maszenan A.M."/>
            <person name="Seviour R.J."/>
            <person name="Williams R.B."/>
        </authorList>
    </citation>
    <scope>NUCLEOTIDE SEQUENCE [LARGE SCALE GENOMIC DNA]</scope>
    <source>
        <strain evidence="4 12">Ben 114</strain>
    </source>
</reference>
<evidence type="ECO:0000313" key="9">
    <source>
        <dbReference type="EMBL" id="QNT69759.1"/>
    </source>
</evidence>
<evidence type="ECO:0000313" key="8">
    <source>
        <dbReference type="EMBL" id="QNT69697.1"/>
    </source>
</evidence>
<dbReference type="AlphaFoldDB" id="A0A7H1MZ77"/>
<dbReference type="Proteomes" id="UP000516369">
    <property type="component" value="Chromosome"/>
</dbReference>
<dbReference type="EMBL" id="CP053923">
    <property type="protein sequence ID" value="QNT69633.1"/>
    <property type="molecule type" value="Genomic_DNA"/>
</dbReference>
<proteinExistence type="predicted"/>
<dbReference type="EMBL" id="CP053923">
    <property type="protein sequence ID" value="QNT69759.1"/>
    <property type="molecule type" value="Genomic_DNA"/>
</dbReference>
<evidence type="ECO:0000313" key="12">
    <source>
        <dbReference type="Proteomes" id="UP000516369"/>
    </source>
</evidence>